<gene>
    <name evidence="11" type="primary">flgM</name>
    <name evidence="12" type="ORF">C8D92_10287</name>
    <name evidence="11" type="ORF">CF392_12500</name>
</gene>
<name>A0A2A2HZK6_9GAMM</name>
<evidence type="ECO:0000256" key="2">
    <source>
        <dbReference type="ARBA" id="ARBA00017823"/>
    </source>
</evidence>
<keyword evidence="11" id="KW-0969">Cilium</keyword>
<keyword evidence="3" id="KW-0678">Repressor</keyword>
<feature type="region of interest" description="Disordered" evidence="9">
    <location>
        <begin position="1"/>
        <end position="56"/>
    </location>
</feature>
<evidence type="ECO:0000256" key="8">
    <source>
        <dbReference type="ARBA" id="ARBA00030117"/>
    </source>
</evidence>
<comment type="caution">
    <text evidence="11">The sequence shown here is derived from an EMBL/GenBank/DDBJ whole genome shotgun (WGS) entry which is preliminary data.</text>
</comment>
<evidence type="ECO:0000256" key="7">
    <source>
        <dbReference type="ARBA" id="ARBA00024739"/>
    </source>
</evidence>
<evidence type="ECO:0000313" key="13">
    <source>
        <dbReference type="Proteomes" id="UP000218332"/>
    </source>
</evidence>
<keyword evidence="11" id="KW-0282">Flagellum</keyword>
<dbReference type="EMBL" id="NMPM01000076">
    <property type="protein sequence ID" value="PAV25151.1"/>
    <property type="molecule type" value="Genomic_DNA"/>
</dbReference>
<dbReference type="AlphaFoldDB" id="A0A2A2HZK6"/>
<dbReference type="InterPro" id="IPR031316">
    <property type="entry name" value="FlgM_C"/>
</dbReference>
<keyword evidence="4" id="KW-1005">Bacterial flagellum biogenesis</keyword>
<evidence type="ECO:0000256" key="5">
    <source>
        <dbReference type="ARBA" id="ARBA00023015"/>
    </source>
</evidence>
<evidence type="ECO:0000313" key="11">
    <source>
        <dbReference type="EMBL" id="PAV25151.1"/>
    </source>
</evidence>
<dbReference type="SUPFAM" id="SSF101498">
    <property type="entry name" value="Anti-sigma factor FlgM"/>
    <property type="match status" value="1"/>
</dbReference>
<evidence type="ECO:0000256" key="6">
    <source>
        <dbReference type="ARBA" id="ARBA00023163"/>
    </source>
</evidence>
<keyword evidence="13" id="KW-1185">Reference proteome</keyword>
<reference evidence="12 14" key="2">
    <citation type="submission" date="2018-04" db="EMBL/GenBank/DDBJ databases">
        <title>Genomic Encyclopedia of Type Strains, Phase IV (KMG-IV): sequencing the most valuable type-strain genomes for metagenomic binning, comparative biology and taxonomic classification.</title>
        <authorList>
            <person name="Goeker M."/>
        </authorList>
    </citation>
    <scope>NUCLEOTIDE SEQUENCE [LARGE SCALE GENOMIC DNA]</scope>
    <source>
        <strain evidence="12 14">DSM 28688</strain>
    </source>
</reference>
<evidence type="ECO:0000259" key="10">
    <source>
        <dbReference type="Pfam" id="PF04316"/>
    </source>
</evidence>
<evidence type="ECO:0000256" key="4">
    <source>
        <dbReference type="ARBA" id="ARBA00022795"/>
    </source>
</evidence>
<dbReference type="Pfam" id="PF04316">
    <property type="entry name" value="FlgM"/>
    <property type="match status" value="1"/>
</dbReference>
<dbReference type="NCBIfam" id="TIGR03824">
    <property type="entry name" value="FlgM_jcvi"/>
    <property type="match status" value="1"/>
</dbReference>
<evidence type="ECO:0000313" key="14">
    <source>
        <dbReference type="Proteomes" id="UP000245887"/>
    </source>
</evidence>
<organism evidence="11 13">
    <name type="scientific">Tamilnaduibacter salinus</name>
    <dbReference type="NCBI Taxonomy" id="1484056"/>
    <lineage>
        <taxon>Bacteria</taxon>
        <taxon>Pseudomonadati</taxon>
        <taxon>Pseudomonadota</taxon>
        <taxon>Gammaproteobacteria</taxon>
        <taxon>Pseudomonadales</taxon>
        <taxon>Marinobacteraceae</taxon>
        <taxon>Tamilnaduibacter</taxon>
    </lineage>
</organism>
<feature type="domain" description="Anti-sigma-28 factor FlgM C-terminal" evidence="10">
    <location>
        <begin position="49"/>
        <end position="103"/>
    </location>
</feature>
<protein>
    <recommendedName>
        <fullName evidence="2">Negative regulator of flagellin synthesis</fullName>
    </recommendedName>
    <alternativeName>
        <fullName evidence="8">Anti-sigma-28 factor</fullName>
    </alternativeName>
</protein>
<dbReference type="Proteomes" id="UP000245887">
    <property type="component" value="Unassembled WGS sequence"/>
</dbReference>
<evidence type="ECO:0000256" key="3">
    <source>
        <dbReference type="ARBA" id="ARBA00022491"/>
    </source>
</evidence>
<keyword evidence="11" id="KW-0966">Cell projection</keyword>
<dbReference type="OrthoDB" id="7064195at2"/>
<proteinExistence type="inferred from homology"/>
<comment type="function">
    <text evidence="7">Responsible for the coupling of flagellin expression to flagellar assembly by preventing expression of the flagellin genes when a component of the middle class of proteins is defective. It negatively regulates flagellar genes by inhibiting the activity of FliA by directly binding to FliA.</text>
</comment>
<evidence type="ECO:0000256" key="1">
    <source>
        <dbReference type="ARBA" id="ARBA00005322"/>
    </source>
</evidence>
<keyword evidence="5" id="KW-0805">Transcription regulation</keyword>
<dbReference type="GO" id="GO:0045892">
    <property type="term" value="P:negative regulation of DNA-templated transcription"/>
    <property type="evidence" value="ECO:0007669"/>
    <property type="project" value="InterPro"/>
</dbReference>
<reference evidence="11 13" key="1">
    <citation type="submission" date="2017-07" db="EMBL/GenBank/DDBJ databases">
        <title>Tamlnaduibacter salinus (Mi-7) genome sequencing.</title>
        <authorList>
            <person name="Verma A."/>
            <person name="Krishnamurthi S."/>
        </authorList>
    </citation>
    <scope>NUCLEOTIDE SEQUENCE [LARGE SCALE GENOMIC DNA]</scope>
    <source>
        <strain evidence="11 13">Mi-7</strain>
    </source>
</reference>
<dbReference type="Proteomes" id="UP000218332">
    <property type="component" value="Unassembled WGS sequence"/>
</dbReference>
<dbReference type="InterPro" id="IPR035890">
    <property type="entry name" value="Anti-sigma-28_factor_FlgM_sf"/>
</dbReference>
<dbReference type="EMBL" id="QEKQ01000002">
    <property type="protein sequence ID" value="PVY78052.1"/>
    <property type="molecule type" value="Genomic_DNA"/>
</dbReference>
<feature type="compositionally biased region" description="Polar residues" evidence="9">
    <location>
        <begin position="12"/>
        <end position="56"/>
    </location>
</feature>
<comment type="similarity">
    <text evidence="1">Belongs to the FlgM family.</text>
</comment>
<dbReference type="RefSeq" id="WP_095611794.1">
    <property type="nucleotide sequence ID" value="NZ_NMPM01000076.1"/>
</dbReference>
<accession>A0A2A2HZK6</accession>
<evidence type="ECO:0000313" key="12">
    <source>
        <dbReference type="EMBL" id="PVY78052.1"/>
    </source>
</evidence>
<keyword evidence="6" id="KW-0804">Transcription</keyword>
<dbReference type="GO" id="GO:0044781">
    <property type="term" value="P:bacterial-type flagellum organization"/>
    <property type="evidence" value="ECO:0007669"/>
    <property type="project" value="UniProtKB-KW"/>
</dbReference>
<dbReference type="InterPro" id="IPR007412">
    <property type="entry name" value="FlgM"/>
</dbReference>
<sequence length="110" mass="11616">MTVDFNGVGPGQPNNRTGNATDKTGNAPRTSQQPASDTAAKQSSGARADSVSLSDQSKALKSLESRLAEYPEVDDARVAEIRAALEDGSYKVDAEKLAQKMLDEDQGIFG</sequence>
<evidence type="ECO:0000256" key="9">
    <source>
        <dbReference type="SAM" id="MobiDB-lite"/>
    </source>
</evidence>